<dbReference type="CDD" id="cd21109">
    <property type="entry name" value="SPASM"/>
    <property type="match status" value="1"/>
</dbReference>
<dbReference type="Gene3D" id="3.20.20.70">
    <property type="entry name" value="Aldolase class I"/>
    <property type="match status" value="1"/>
</dbReference>
<evidence type="ECO:0000256" key="5">
    <source>
        <dbReference type="ARBA" id="ARBA00023004"/>
    </source>
</evidence>
<dbReference type="InterPro" id="IPR007197">
    <property type="entry name" value="rSAM"/>
</dbReference>
<sequence>MSENLKRNDTELTGIMGIDKIDKLGEIKNAVNWRQYRNDYHDASNLNKLTPYPIQLDFELNATCNLKCPMCPLSTESNSDKKHDIFPFELFCKIIDDGVSKGLKAIKLNYLNEPLLRDDLEKFIIYAKNAGILDIYFSTNAMLLNEDRARSLIQSGVDRMQISIDAFTENTYKQMRPGGVFHKVKNNVLKLIEIRNELQSITPLVRVNFVRTELNEHELQEFTEFWKINVDMIGVQEMVKPPKTTKEFGSRTTTKKSGFSCSFPYKQLVINAQGEVLPCCTFYGEELSLGNIFKIYKETGSYDLTPFWMSDKMKELRKTHKSGRFYDNPVCNKCIAGSVNI</sequence>
<dbReference type="InterPro" id="IPR023885">
    <property type="entry name" value="4Fe4S-binding_SPASM_dom"/>
</dbReference>
<name>A0ABY3G418_9BACT</name>
<comment type="cofactor">
    <cofactor evidence="1">
        <name>[4Fe-4S] cluster</name>
        <dbReference type="ChEBI" id="CHEBI:49883"/>
    </cofactor>
</comment>
<dbReference type="Pfam" id="PF13186">
    <property type="entry name" value="SPASM"/>
    <property type="match status" value="1"/>
</dbReference>
<dbReference type="EMBL" id="VOAW01000014">
    <property type="protein sequence ID" value="TWO26016.1"/>
    <property type="molecule type" value="Genomic_DNA"/>
</dbReference>
<dbReference type="CDD" id="cd01335">
    <property type="entry name" value="Radical_SAM"/>
    <property type="match status" value="1"/>
</dbReference>
<evidence type="ECO:0000313" key="8">
    <source>
        <dbReference type="EMBL" id="TWO26016.1"/>
    </source>
</evidence>
<keyword evidence="3" id="KW-0949">S-adenosyl-L-methionine</keyword>
<dbReference type="PANTHER" id="PTHR11228">
    <property type="entry name" value="RADICAL SAM DOMAIN PROTEIN"/>
    <property type="match status" value="1"/>
</dbReference>
<dbReference type="Proteomes" id="UP000321614">
    <property type="component" value="Unassembled WGS sequence"/>
</dbReference>
<keyword evidence="6" id="KW-0411">Iron-sulfur</keyword>
<comment type="caution">
    <text evidence="8">The sequence shown here is derived from an EMBL/GenBank/DDBJ whole genome shotgun (WGS) entry which is preliminary data.</text>
</comment>
<dbReference type="SFLD" id="SFLDG01067">
    <property type="entry name" value="SPASM/twitch_domain_containing"/>
    <property type="match status" value="1"/>
</dbReference>
<feature type="domain" description="Radical SAM core" evidence="7">
    <location>
        <begin position="50"/>
        <end position="271"/>
    </location>
</feature>
<keyword evidence="5" id="KW-0408">Iron</keyword>
<proteinExistence type="predicted"/>
<keyword evidence="4" id="KW-0479">Metal-binding</keyword>
<dbReference type="InterPro" id="IPR034391">
    <property type="entry name" value="AdoMet-like_SPASM_containing"/>
</dbReference>
<dbReference type="Pfam" id="PF04055">
    <property type="entry name" value="Radical_SAM"/>
    <property type="match status" value="1"/>
</dbReference>
<reference evidence="8 9" key="1">
    <citation type="submission" date="2019-07" db="EMBL/GenBank/DDBJ databases">
        <title>Rapid identification of Enteric Bacteria from Whole Genome Sequences (WGS) using Average Nucleotide Identity (ANI).</title>
        <authorList>
            <person name="Lane C."/>
        </authorList>
    </citation>
    <scope>NUCLEOTIDE SEQUENCE [LARGE SCALE GENOMIC DNA]</scope>
    <source>
        <strain evidence="8 9">2011D-8905</strain>
    </source>
</reference>
<dbReference type="InterPro" id="IPR058240">
    <property type="entry name" value="rSAM_sf"/>
</dbReference>
<dbReference type="PANTHER" id="PTHR11228:SF7">
    <property type="entry name" value="PQQA PEPTIDE CYCLASE"/>
    <property type="match status" value="1"/>
</dbReference>
<evidence type="ECO:0000256" key="6">
    <source>
        <dbReference type="ARBA" id="ARBA00023014"/>
    </source>
</evidence>
<gene>
    <name evidence="8" type="ORF">ZA01_04240</name>
</gene>
<dbReference type="InterPro" id="IPR050377">
    <property type="entry name" value="Radical_SAM_PqqE_MftC-like"/>
</dbReference>
<dbReference type="SFLD" id="SFLDG01387">
    <property type="entry name" value="BtrN-like_SPASM_domain_contain"/>
    <property type="match status" value="1"/>
</dbReference>
<organism evidence="8 9">
    <name type="scientific">Campylobacter insulaenigrae</name>
    <dbReference type="NCBI Taxonomy" id="260714"/>
    <lineage>
        <taxon>Bacteria</taxon>
        <taxon>Pseudomonadati</taxon>
        <taxon>Campylobacterota</taxon>
        <taxon>Epsilonproteobacteria</taxon>
        <taxon>Campylobacterales</taxon>
        <taxon>Campylobacteraceae</taxon>
        <taxon>Campylobacter</taxon>
    </lineage>
</organism>
<accession>A0ABY3G418</accession>
<evidence type="ECO:0000313" key="9">
    <source>
        <dbReference type="Proteomes" id="UP000321614"/>
    </source>
</evidence>
<keyword evidence="2" id="KW-0004">4Fe-4S</keyword>
<evidence type="ECO:0000256" key="4">
    <source>
        <dbReference type="ARBA" id="ARBA00022723"/>
    </source>
</evidence>
<dbReference type="SUPFAM" id="SSF102114">
    <property type="entry name" value="Radical SAM enzymes"/>
    <property type="match status" value="1"/>
</dbReference>
<dbReference type="PROSITE" id="PS51918">
    <property type="entry name" value="RADICAL_SAM"/>
    <property type="match status" value="1"/>
</dbReference>
<keyword evidence="9" id="KW-1185">Reference proteome</keyword>
<dbReference type="RefSeq" id="WP_147500745.1">
    <property type="nucleotide sequence ID" value="NZ_JANPQQ010000008.1"/>
</dbReference>
<evidence type="ECO:0000256" key="3">
    <source>
        <dbReference type="ARBA" id="ARBA00022691"/>
    </source>
</evidence>
<evidence type="ECO:0000256" key="1">
    <source>
        <dbReference type="ARBA" id="ARBA00001966"/>
    </source>
</evidence>
<protein>
    <submittedName>
        <fullName evidence="8">Radical SAM protein</fullName>
    </submittedName>
</protein>
<dbReference type="InterPro" id="IPR013785">
    <property type="entry name" value="Aldolase_TIM"/>
</dbReference>
<dbReference type="SFLD" id="SFLDS00029">
    <property type="entry name" value="Radical_SAM"/>
    <property type="match status" value="1"/>
</dbReference>
<evidence type="ECO:0000259" key="7">
    <source>
        <dbReference type="PROSITE" id="PS51918"/>
    </source>
</evidence>
<evidence type="ECO:0000256" key="2">
    <source>
        <dbReference type="ARBA" id="ARBA00022485"/>
    </source>
</evidence>